<keyword evidence="2" id="KW-1185">Reference proteome</keyword>
<dbReference type="Proteomes" id="UP000324222">
    <property type="component" value="Unassembled WGS sequence"/>
</dbReference>
<organism evidence="1 2">
    <name type="scientific">Portunus trituberculatus</name>
    <name type="common">Swimming crab</name>
    <name type="synonym">Neptunus trituberculatus</name>
    <dbReference type="NCBI Taxonomy" id="210409"/>
    <lineage>
        <taxon>Eukaryota</taxon>
        <taxon>Metazoa</taxon>
        <taxon>Ecdysozoa</taxon>
        <taxon>Arthropoda</taxon>
        <taxon>Crustacea</taxon>
        <taxon>Multicrustacea</taxon>
        <taxon>Malacostraca</taxon>
        <taxon>Eumalacostraca</taxon>
        <taxon>Eucarida</taxon>
        <taxon>Decapoda</taxon>
        <taxon>Pleocyemata</taxon>
        <taxon>Brachyura</taxon>
        <taxon>Eubrachyura</taxon>
        <taxon>Portunoidea</taxon>
        <taxon>Portunidae</taxon>
        <taxon>Portuninae</taxon>
        <taxon>Portunus</taxon>
    </lineage>
</organism>
<evidence type="ECO:0000313" key="2">
    <source>
        <dbReference type="Proteomes" id="UP000324222"/>
    </source>
</evidence>
<name>A0A5B7IZF7_PORTR</name>
<comment type="caution">
    <text evidence="1">The sequence shown here is derived from an EMBL/GenBank/DDBJ whole genome shotgun (WGS) entry which is preliminary data.</text>
</comment>
<accession>A0A5B7IZF7</accession>
<reference evidence="1 2" key="1">
    <citation type="submission" date="2019-05" db="EMBL/GenBank/DDBJ databases">
        <title>Another draft genome of Portunus trituberculatus and its Hox gene families provides insights of decapod evolution.</title>
        <authorList>
            <person name="Jeong J.-H."/>
            <person name="Song I."/>
            <person name="Kim S."/>
            <person name="Choi T."/>
            <person name="Kim D."/>
            <person name="Ryu S."/>
            <person name="Kim W."/>
        </authorList>
    </citation>
    <scope>NUCLEOTIDE SEQUENCE [LARGE SCALE GENOMIC DNA]</scope>
    <source>
        <tissue evidence="1">Muscle</tissue>
    </source>
</reference>
<evidence type="ECO:0000313" key="1">
    <source>
        <dbReference type="EMBL" id="MPC85594.1"/>
    </source>
</evidence>
<proteinExistence type="predicted"/>
<gene>
    <name evidence="1" type="ORF">E2C01_080375</name>
</gene>
<protein>
    <submittedName>
        <fullName evidence="1">Uncharacterized protein</fullName>
    </submittedName>
</protein>
<dbReference type="AlphaFoldDB" id="A0A5B7IZF7"/>
<sequence length="146" mass="15731">MRGVSRARRHSPPFVRGGVQVAAHNHFPVNFTLLAGKTPPMHDGGDLHAPLHHVQGEKESKSLRNSSFARRAADLNSLAPRRHCSASSSMSTIARGRRLCGESVLVLVPPLLRPPQTRSPPTMGGAHHHSTISTTFTIAQQEGSLS</sequence>
<dbReference type="EMBL" id="VSRR010068913">
    <property type="protein sequence ID" value="MPC85594.1"/>
    <property type="molecule type" value="Genomic_DNA"/>
</dbReference>